<feature type="transmembrane region" description="Helical" evidence="7">
    <location>
        <begin position="236"/>
        <end position="259"/>
    </location>
</feature>
<reference evidence="9 10" key="1">
    <citation type="submission" date="2018-04" db="EMBL/GenBank/DDBJ databases">
        <authorList>
            <person name="Huttner S."/>
            <person name="Dainat J."/>
        </authorList>
    </citation>
    <scope>NUCLEOTIDE SEQUENCE [LARGE SCALE GENOMIC DNA]</scope>
</reference>
<dbReference type="PANTHER" id="PTHR33048">
    <property type="entry name" value="PTH11-LIKE INTEGRAL MEMBRANE PROTEIN (AFU_ORTHOLOGUE AFUA_5G11245)"/>
    <property type="match status" value="1"/>
</dbReference>
<dbReference type="Proteomes" id="UP000289323">
    <property type="component" value="Unassembled WGS sequence"/>
</dbReference>
<proteinExistence type="inferred from homology"/>
<dbReference type="InterPro" id="IPR052337">
    <property type="entry name" value="SAT4-like"/>
</dbReference>
<feature type="compositionally biased region" description="Basic and acidic residues" evidence="6">
    <location>
        <begin position="376"/>
        <end position="390"/>
    </location>
</feature>
<feature type="transmembrane region" description="Helical" evidence="7">
    <location>
        <begin position="54"/>
        <end position="77"/>
    </location>
</feature>
<dbReference type="InterPro" id="IPR049326">
    <property type="entry name" value="Rhodopsin_dom_fungi"/>
</dbReference>
<feature type="transmembrane region" description="Helical" evidence="7">
    <location>
        <begin position="205"/>
        <end position="224"/>
    </location>
</feature>
<comment type="similarity">
    <text evidence="5">Belongs to the SAT4 family.</text>
</comment>
<dbReference type="GO" id="GO:0016020">
    <property type="term" value="C:membrane"/>
    <property type="evidence" value="ECO:0007669"/>
    <property type="project" value="UniProtKB-SubCell"/>
</dbReference>
<sequence>MSQAPLTPEQAARFNDTRQPALWASLSVFLLISNVTIVGRLWATWRGTSRQMPVMAEGIFIVMSGVLLNVIIGNLMAATHYGLGLHFWTVNALDENYPHNLSKAFMHIWITMVLMSSFFTCIKLTLLFFYKRLFLVTDTKIRIFWWANLVYVILWFFGGTGFYLFQCKPVQWYFLQYYARFGKPVPGNLTGQCDATTVVHVALPMIFSLISDIGLMALPLWAIWGLRLSRWKKIGLLAVFGIGFAACLLELARILALLIDTDDKTDPSYGVANFLIFTGAEETAAIVCACLPVIGPQLYKLFKHQDKGAGASYKYGSNASARLRTWHTTPDGFHRFDSEHHIGMTTVVPAEDPSGAPGHDSDMVPLQTIVFAEKADSHTHALRDSERQDLGRQGTDGVGHPRPPPPPGIHVRTDVQVVHSDMPMPGSNNQTTYLPG</sequence>
<keyword evidence="2 7" id="KW-0812">Transmembrane</keyword>
<evidence type="ECO:0000259" key="8">
    <source>
        <dbReference type="Pfam" id="PF20684"/>
    </source>
</evidence>
<dbReference type="EMBL" id="OUUZ01000010">
    <property type="protein sequence ID" value="SPQ23464.1"/>
    <property type="molecule type" value="Genomic_DNA"/>
</dbReference>
<comment type="subcellular location">
    <subcellularLocation>
        <location evidence="1">Membrane</location>
        <topology evidence="1">Multi-pass membrane protein</topology>
    </subcellularLocation>
</comment>
<keyword evidence="4 7" id="KW-0472">Membrane</keyword>
<evidence type="ECO:0000256" key="5">
    <source>
        <dbReference type="ARBA" id="ARBA00038359"/>
    </source>
</evidence>
<name>A0A446BLS9_9PEZI</name>
<feature type="domain" description="Rhodopsin" evidence="8">
    <location>
        <begin position="53"/>
        <end position="297"/>
    </location>
</feature>
<organism evidence="9 10">
    <name type="scientific">Thermothielavioides terrestris</name>
    <dbReference type="NCBI Taxonomy" id="2587410"/>
    <lineage>
        <taxon>Eukaryota</taxon>
        <taxon>Fungi</taxon>
        <taxon>Dikarya</taxon>
        <taxon>Ascomycota</taxon>
        <taxon>Pezizomycotina</taxon>
        <taxon>Sordariomycetes</taxon>
        <taxon>Sordariomycetidae</taxon>
        <taxon>Sordariales</taxon>
        <taxon>Chaetomiaceae</taxon>
        <taxon>Thermothielavioides</taxon>
    </lineage>
</organism>
<evidence type="ECO:0000256" key="1">
    <source>
        <dbReference type="ARBA" id="ARBA00004141"/>
    </source>
</evidence>
<feature type="region of interest" description="Disordered" evidence="6">
    <location>
        <begin position="376"/>
        <end position="411"/>
    </location>
</feature>
<evidence type="ECO:0000256" key="3">
    <source>
        <dbReference type="ARBA" id="ARBA00022989"/>
    </source>
</evidence>
<dbReference type="AlphaFoldDB" id="A0A446BLS9"/>
<keyword evidence="3 7" id="KW-1133">Transmembrane helix</keyword>
<evidence type="ECO:0000256" key="6">
    <source>
        <dbReference type="SAM" id="MobiDB-lite"/>
    </source>
</evidence>
<feature type="transmembrane region" description="Helical" evidence="7">
    <location>
        <begin position="20"/>
        <end position="42"/>
    </location>
</feature>
<protein>
    <submittedName>
        <fullName evidence="9">863a71f6-bb8c-47c8-b9d2-e455fa440e0c</fullName>
    </submittedName>
</protein>
<feature type="transmembrane region" description="Helical" evidence="7">
    <location>
        <begin position="108"/>
        <end position="131"/>
    </location>
</feature>
<accession>A0A446BLS9</accession>
<dbReference type="Pfam" id="PF20684">
    <property type="entry name" value="Fung_rhodopsin"/>
    <property type="match status" value="1"/>
</dbReference>
<evidence type="ECO:0000313" key="9">
    <source>
        <dbReference type="EMBL" id="SPQ23464.1"/>
    </source>
</evidence>
<feature type="transmembrane region" description="Helical" evidence="7">
    <location>
        <begin position="271"/>
        <end position="294"/>
    </location>
</feature>
<gene>
    <name evidence="9" type="ORF">TT172_LOCUS5883</name>
</gene>
<evidence type="ECO:0000256" key="4">
    <source>
        <dbReference type="ARBA" id="ARBA00023136"/>
    </source>
</evidence>
<feature type="transmembrane region" description="Helical" evidence="7">
    <location>
        <begin position="143"/>
        <end position="165"/>
    </location>
</feature>
<dbReference type="PANTHER" id="PTHR33048:SF47">
    <property type="entry name" value="INTEGRAL MEMBRANE PROTEIN-RELATED"/>
    <property type="match status" value="1"/>
</dbReference>
<evidence type="ECO:0000256" key="7">
    <source>
        <dbReference type="SAM" id="Phobius"/>
    </source>
</evidence>
<evidence type="ECO:0000256" key="2">
    <source>
        <dbReference type="ARBA" id="ARBA00022692"/>
    </source>
</evidence>
<evidence type="ECO:0000313" key="10">
    <source>
        <dbReference type="Proteomes" id="UP000289323"/>
    </source>
</evidence>